<reference evidence="1 2" key="1">
    <citation type="submission" date="2014-11" db="EMBL/GenBank/DDBJ databases">
        <title>Genetic blueprint of the zoonotic pathogen Toxocara canis.</title>
        <authorList>
            <person name="Zhu X.-Q."/>
            <person name="Korhonen P.K."/>
            <person name="Cai H."/>
            <person name="Young N.D."/>
            <person name="Nejsum P."/>
            <person name="von Samson-Himmelstjerna G."/>
            <person name="Boag P.R."/>
            <person name="Tan P."/>
            <person name="Li Q."/>
            <person name="Min J."/>
            <person name="Yang Y."/>
            <person name="Wang X."/>
            <person name="Fang X."/>
            <person name="Hall R.S."/>
            <person name="Hofmann A."/>
            <person name="Sternberg P.W."/>
            <person name="Jex A.R."/>
            <person name="Gasser R.B."/>
        </authorList>
    </citation>
    <scope>NUCLEOTIDE SEQUENCE [LARGE SCALE GENOMIC DNA]</scope>
    <source>
        <strain evidence="1">PN_DK_2014</strain>
    </source>
</reference>
<keyword evidence="2" id="KW-1185">Reference proteome</keyword>
<evidence type="ECO:0000313" key="1">
    <source>
        <dbReference type="EMBL" id="KHN78659.1"/>
    </source>
</evidence>
<proteinExistence type="predicted"/>
<sequence>MCNCKNLLICTKRYANPSIKGVIKGALLSVFYHSLTDVSGSAVQQKLRSTIEKQIKKERRWRISSVPQYSQERVDHALSPNDQQYTAKISQRQVGLVCIVQSFIIPSFSFEISKPHAELLEEVVPLGSNGVVMECERRRYIMGPYSPTKLCTDDNRET</sequence>
<protein>
    <submittedName>
        <fullName evidence="1">Uncharacterized protein</fullName>
    </submittedName>
</protein>
<dbReference type="Proteomes" id="UP000031036">
    <property type="component" value="Unassembled WGS sequence"/>
</dbReference>
<name>A0A0B2VB14_TOXCA</name>
<gene>
    <name evidence="1" type="ORF">Tcan_09274</name>
</gene>
<accession>A0A0B2VB14</accession>
<comment type="caution">
    <text evidence="1">The sequence shown here is derived from an EMBL/GenBank/DDBJ whole genome shotgun (WGS) entry which is preliminary data.</text>
</comment>
<dbReference type="AlphaFoldDB" id="A0A0B2VB14"/>
<evidence type="ECO:0000313" key="2">
    <source>
        <dbReference type="Proteomes" id="UP000031036"/>
    </source>
</evidence>
<dbReference type="EMBL" id="JPKZ01002071">
    <property type="protein sequence ID" value="KHN78659.1"/>
    <property type="molecule type" value="Genomic_DNA"/>
</dbReference>
<organism evidence="1 2">
    <name type="scientific">Toxocara canis</name>
    <name type="common">Canine roundworm</name>
    <dbReference type="NCBI Taxonomy" id="6265"/>
    <lineage>
        <taxon>Eukaryota</taxon>
        <taxon>Metazoa</taxon>
        <taxon>Ecdysozoa</taxon>
        <taxon>Nematoda</taxon>
        <taxon>Chromadorea</taxon>
        <taxon>Rhabditida</taxon>
        <taxon>Spirurina</taxon>
        <taxon>Ascaridomorpha</taxon>
        <taxon>Ascaridoidea</taxon>
        <taxon>Toxocaridae</taxon>
        <taxon>Toxocara</taxon>
    </lineage>
</organism>